<proteinExistence type="predicted"/>
<name>A0ABN8RVQ1_9CNID</name>
<evidence type="ECO:0000313" key="3">
    <source>
        <dbReference type="Proteomes" id="UP001159427"/>
    </source>
</evidence>
<dbReference type="EMBL" id="CALNXI010002128">
    <property type="protein sequence ID" value="CAH3183412.1"/>
    <property type="molecule type" value="Genomic_DNA"/>
</dbReference>
<sequence>IASVRIASITSRIKGHHVYEHKYKVGEEFSCFLEFGNPHSPSDNAFMVKTRVEDTDKNETVVGHIPKPLAQILGPMLKDGTVHSIIAKITGEKRRAPERVWVQGGGIELPCKYFVYGLKTSKQRVKHELRKHK</sequence>
<accession>A0ABN8RVQ1</accession>
<gene>
    <name evidence="1" type="ORF">PEVE_00014839</name>
    <name evidence="2" type="ORF">PEVE_00014840</name>
</gene>
<feature type="non-terminal residue" evidence="1">
    <location>
        <position position="1"/>
    </location>
</feature>
<comment type="caution">
    <text evidence="1">The sequence shown here is derived from an EMBL/GenBank/DDBJ whole genome shotgun (WGS) entry which is preliminary data.</text>
</comment>
<organism evidence="1 3">
    <name type="scientific">Porites evermanni</name>
    <dbReference type="NCBI Taxonomy" id="104178"/>
    <lineage>
        <taxon>Eukaryota</taxon>
        <taxon>Metazoa</taxon>
        <taxon>Cnidaria</taxon>
        <taxon>Anthozoa</taxon>
        <taxon>Hexacorallia</taxon>
        <taxon>Scleractinia</taxon>
        <taxon>Fungiina</taxon>
        <taxon>Poritidae</taxon>
        <taxon>Porites</taxon>
    </lineage>
</organism>
<evidence type="ECO:0000313" key="2">
    <source>
        <dbReference type="EMBL" id="CAH3183414.1"/>
    </source>
</evidence>
<protein>
    <recommendedName>
        <fullName evidence="4">HIRAN domain-containing protein</fullName>
    </recommendedName>
</protein>
<dbReference type="EMBL" id="CALNXI010002128">
    <property type="protein sequence ID" value="CAH3183414.1"/>
    <property type="molecule type" value="Genomic_DNA"/>
</dbReference>
<dbReference type="Gene3D" id="3.30.70.2330">
    <property type="match status" value="1"/>
</dbReference>
<evidence type="ECO:0000313" key="1">
    <source>
        <dbReference type="EMBL" id="CAH3183412.1"/>
    </source>
</evidence>
<dbReference type="Proteomes" id="UP001159427">
    <property type="component" value="Unassembled WGS sequence"/>
</dbReference>
<reference evidence="1 3" key="1">
    <citation type="submission" date="2022-05" db="EMBL/GenBank/DDBJ databases">
        <authorList>
            <consortium name="Genoscope - CEA"/>
            <person name="William W."/>
        </authorList>
    </citation>
    <scope>NUCLEOTIDE SEQUENCE [LARGE SCALE GENOMIC DNA]</scope>
</reference>
<keyword evidence="3" id="KW-1185">Reference proteome</keyword>
<evidence type="ECO:0008006" key="4">
    <source>
        <dbReference type="Google" id="ProtNLM"/>
    </source>
</evidence>